<evidence type="ECO:0000313" key="1">
    <source>
        <dbReference type="EMBL" id="PMS30102.1"/>
    </source>
</evidence>
<dbReference type="RefSeq" id="WP_018442849.1">
    <property type="nucleotide sequence ID" value="NZ_KB890195.1"/>
</dbReference>
<keyword evidence="2" id="KW-1185">Reference proteome</keyword>
<dbReference type="AlphaFoldDB" id="A0A2N7WL05"/>
<sequence>MLHDARKERGGQGTNLFHLLRRTAGIMMTMADQPPEVQWRQRKTFGTTISAFSQVNQALPSAALPSTSGEWQHAGL</sequence>
<reference evidence="1 2" key="1">
    <citation type="submission" date="2018-01" db="EMBL/GenBank/DDBJ databases">
        <title>Whole genome analyses suggest that Burkholderia sensu lato contains two further novel genera in the rhizoxinica-symbiotica group Mycetohabitans gen. nov., and Trinickia gen. nov.: implications for the evolution of diazotrophy and nodulation in the Burkholderiaceae.</title>
        <authorList>
            <person name="Estrada-de los Santos P."/>
            <person name="Palmer M."/>
            <person name="Chavez-Ramirez B."/>
            <person name="Beukes C."/>
            <person name="Steenkamp E.T."/>
            <person name="Hirsch A.M."/>
            <person name="Manyaka P."/>
            <person name="Maluk M."/>
            <person name="Lafos M."/>
            <person name="Crook M."/>
            <person name="Gross E."/>
            <person name="Simon M.F."/>
            <person name="Bueno dos Reis Junior F."/>
            <person name="Poole P.S."/>
            <person name="Venter S.N."/>
            <person name="James E.K."/>
        </authorList>
    </citation>
    <scope>NUCLEOTIDE SEQUENCE [LARGE SCALE GENOMIC DNA]</scope>
    <source>
        <strain evidence="1 2">JPY 581</strain>
    </source>
</reference>
<protein>
    <submittedName>
        <fullName evidence="1">Uncharacterized protein</fullName>
    </submittedName>
</protein>
<comment type="caution">
    <text evidence="1">The sequence shown here is derived from an EMBL/GenBank/DDBJ whole genome shotgun (WGS) entry which is preliminary data.</text>
</comment>
<dbReference type="Proteomes" id="UP000235777">
    <property type="component" value="Unassembled WGS sequence"/>
</dbReference>
<organism evidence="1 2">
    <name type="scientific">Trinickia symbiotica</name>
    <dbReference type="NCBI Taxonomy" id="863227"/>
    <lineage>
        <taxon>Bacteria</taxon>
        <taxon>Pseudomonadati</taxon>
        <taxon>Pseudomonadota</taxon>
        <taxon>Betaproteobacteria</taxon>
        <taxon>Burkholderiales</taxon>
        <taxon>Burkholderiaceae</taxon>
        <taxon>Trinickia</taxon>
    </lineage>
</organism>
<name>A0A2N7WL05_9BURK</name>
<proteinExistence type="predicted"/>
<dbReference type="EMBL" id="PNYC01000035">
    <property type="protein sequence ID" value="PMS30102.1"/>
    <property type="molecule type" value="Genomic_DNA"/>
</dbReference>
<evidence type="ECO:0000313" key="2">
    <source>
        <dbReference type="Proteomes" id="UP000235777"/>
    </source>
</evidence>
<dbReference type="OrthoDB" id="9801061at2"/>
<accession>A0A2N7WL05</accession>
<gene>
    <name evidence="1" type="ORF">C0Z20_30325</name>
</gene>